<dbReference type="PANTHER" id="PTHR31147">
    <property type="entry name" value="ACYL TRANSFERASE 4"/>
    <property type="match status" value="1"/>
</dbReference>
<evidence type="ECO:0000313" key="3">
    <source>
        <dbReference type="EnsemblPlants" id="EMT21732"/>
    </source>
</evidence>
<dbReference type="GO" id="GO:0016747">
    <property type="term" value="F:acyltransferase activity, transferring groups other than amino-acyl groups"/>
    <property type="evidence" value="ECO:0007669"/>
    <property type="project" value="UniProtKB-ARBA"/>
</dbReference>
<dbReference type="AlphaFoldDB" id="M8C3V7"/>
<keyword evidence="2" id="KW-0808">Transferase</keyword>
<protein>
    <submittedName>
        <fullName evidence="3">Uncharacterized protein</fullName>
    </submittedName>
</protein>
<dbReference type="InterPro" id="IPR050898">
    <property type="entry name" value="Plant_acyltransferase"/>
</dbReference>
<dbReference type="ExpressionAtlas" id="M8C3V7">
    <property type="expression patterns" value="baseline"/>
</dbReference>
<dbReference type="Gene3D" id="3.30.559.10">
    <property type="entry name" value="Chloramphenicol acetyltransferase-like domain"/>
    <property type="match status" value="1"/>
</dbReference>
<comment type="similarity">
    <text evidence="1">Belongs to the plant acyltransferase family.</text>
</comment>
<organism evidence="3">
    <name type="scientific">Aegilops tauschii</name>
    <name type="common">Tausch's goatgrass</name>
    <name type="synonym">Aegilops squarrosa</name>
    <dbReference type="NCBI Taxonomy" id="37682"/>
    <lineage>
        <taxon>Eukaryota</taxon>
        <taxon>Viridiplantae</taxon>
        <taxon>Streptophyta</taxon>
        <taxon>Embryophyta</taxon>
        <taxon>Tracheophyta</taxon>
        <taxon>Spermatophyta</taxon>
        <taxon>Magnoliopsida</taxon>
        <taxon>Liliopsida</taxon>
        <taxon>Poales</taxon>
        <taxon>Poaceae</taxon>
        <taxon>BOP clade</taxon>
        <taxon>Pooideae</taxon>
        <taxon>Triticodae</taxon>
        <taxon>Triticeae</taxon>
        <taxon>Triticinae</taxon>
        <taxon>Aegilops</taxon>
    </lineage>
</organism>
<evidence type="ECO:0000256" key="1">
    <source>
        <dbReference type="ARBA" id="ARBA00009861"/>
    </source>
</evidence>
<evidence type="ECO:0000256" key="2">
    <source>
        <dbReference type="ARBA" id="ARBA00022679"/>
    </source>
</evidence>
<name>M8C3V7_AEGTA</name>
<dbReference type="PANTHER" id="PTHR31147:SF66">
    <property type="entry name" value="OS05G0315700 PROTEIN"/>
    <property type="match status" value="1"/>
</dbReference>
<dbReference type="InterPro" id="IPR023213">
    <property type="entry name" value="CAT-like_dom_sf"/>
</dbReference>
<dbReference type="EnsemblPlants" id="EMT21732">
    <property type="protein sequence ID" value="EMT21732"/>
    <property type="gene ID" value="F775_43285"/>
</dbReference>
<accession>M8C3V7</accession>
<reference evidence="3" key="1">
    <citation type="submission" date="2015-06" db="UniProtKB">
        <authorList>
            <consortium name="EnsemblPlants"/>
        </authorList>
    </citation>
    <scope>IDENTIFICATION</scope>
</reference>
<sequence>MTALGSMSLSMITQRVQKIFKSFARKAQNQFEVKIKKGFYGNAFAYSVVAITAGELCARGLGYALELTYIVSDVSHAGFKSVDFGWGEAVYGGPAKDGEGPIPGVTNYFSRSKNGKGEEGTVVPISLPKNAMDKFQLDVECLTAEI</sequence>
<proteinExistence type="inferred from homology"/>
<dbReference type="Pfam" id="PF02458">
    <property type="entry name" value="Transferase"/>
    <property type="match status" value="1"/>
</dbReference>